<evidence type="ECO:0000256" key="6">
    <source>
        <dbReference type="ARBA" id="ARBA00023295"/>
    </source>
</evidence>
<feature type="signal peptide" evidence="8">
    <location>
        <begin position="1"/>
        <end position="18"/>
    </location>
</feature>
<protein>
    <submittedName>
        <fullName evidence="9">Chitosanase (Glycosyl hydrolase group 75)</fullName>
    </submittedName>
</protein>
<dbReference type="Proteomes" id="UP000238071">
    <property type="component" value="Unassembled WGS sequence"/>
</dbReference>
<dbReference type="PANTHER" id="PTHR42061">
    <property type="entry name" value="ENDO-CHITOSANASE"/>
    <property type="match status" value="1"/>
</dbReference>
<evidence type="ECO:0000256" key="7">
    <source>
        <dbReference type="ARBA" id="ARBA00023326"/>
    </source>
</evidence>
<sequence>MRIQAFVVMLFLCGYSLAEEKYTPPQSSALGGVSFDGTAVGQQFHSRFTECDMKNMCDGKKLKYGCSSDQNHNTTILKLKNDTIFYDAKMGLDADGSPYSKNTPGQTDQPETSLRYPLSGKPSINADRVPFIVIPLGGFDNELGVTIGDVAAVVYGQKRVFAVVADQGPKCKLGEGSIQLHELLGHTVCKARDSKGDCVKLRNVGIDKNVQYFIFPGTHKELMLGLTPQNIIEHINSIGETSWQKLTASAE</sequence>
<keyword evidence="2" id="KW-0964">Secreted</keyword>
<dbReference type="EMBL" id="PTIY01000006">
    <property type="protein sequence ID" value="PPK71661.1"/>
    <property type="molecule type" value="Genomic_DNA"/>
</dbReference>
<comment type="subcellular location">
    <subcellularLocation>
        <location evidence="1">Secreted</location>
    </subcellularLocation>
</comment>
<evidence type="ECO:0000256" key="4">
    <source>
        <dbReference type="ARBA" id="ARBA00022801"/>
    </source>
</evidence>
<reference evidence="9 10" key="1">
    <citation type="submission" date="2018-02" db="EMBL/GenBank/DDBJ databases">
        <title>Subsurface microbial communities from deep shales in Ohio and West Virginia, USA.</title>
        <authorList>
            <person name="Wrighton K."/>
        </authorList>
    </citation>
    <scope>NUCLEOTIDE SEQUENCE [LARGE SCALE GENOMIC DNA]</scope>
    <source>
        <strain evidence="9 10">OWC-G53F</strain>
    </source>
</reference>
<evidence type="ECO:0000256" key="5">
    <source>
        <dbReference type="ARBA" id="ARBA00023277"/>
    </source>
</evidence>
<evidence type="ECO:0000313" key="10">
    <source>
        <dbReference type="Proteomes" id="UP000238071"/>
    </source>
</evidence>
<dbReference type="Pfam" id="PF07335">
    <property type="entry name" value="Glyco_hydro_75"/>
    <property type="match status" value="1"/>
</dbReference>
<dbReference type="OrthoDB" id="9182643at2"/>
<keyword evidence="3 8" id="KW-0732">Signal</keyword>
<keyword evidence="4 9" id="KW-0378">Hydrolase</keyword>
<accession>A0A2S6H2J9</accession>
<evidence type="ECO:0000256" key="2">
    <source>
        <dbReference type="ARBA" id="ARBA00022525"/>
    </source>
</evidence>
<dbReference type="InterPro" id="IPR009939">
    <property type="entry name" value="Chitosanase_fungal"/>
</dbReference>
<keyword evidence="7" id="KW-0624">Polysaccharide degradation</keyword>
<evidence type="ECO:0000313" key="9">
    <source>
        <dbReference type="EMBL" id="PPK71661.1"/>
    </source>
</evidence>
<dbReference type="GO" id="GO:0005576">
    <property type="term" value="C:extracellular region"/>
    <property type="evidence" value="ECO:0007669"/>
    <property type="project" value="UniProtKB-SubCell"/>
</dbReference>
<keyword evidence="5" id="KW-0119">Carbohydrate metabolism</keyword>
<keyword evidence="6" id="KW-0326">Glycosidase</keyword>
<evidence type="ECO:0000256" key="1">
    <source>
        <dbReference type="ARBA" id="ARBA00004613"/>
    </source>
</evidence>
<dbReference type="GO" id="GO:0016977">
    <property type="term" value="F:chitosanase activity"/>
    <property type="evidence" value="ECO:0007669"/>
    <property type="project" value="InterPro"/>
</dbReference>
<dbReference type="PANTHER" id="PTHR42061:SF6">
    <property type="entry name" value="ENDO-CHITOSANASE"/>
    <property type="match status" value="1"/>
</dbReference>
<dbReference type="RefSeq" id="WP_104423550.1">
    <property type="nucleotide sequence ID" value="NZ_PTIY01000006.1"/>
</dbReference>
<dbReference type="AlphaFoldDB" id="A0A2S6H2J9"/>
<name>A0A2S6H2J9_9GAMM</name>
<feature type="chain" id="PRO_5015510964" evidence="8">
    <location>
        <begin position="19"/>
        <end position="251"/>
    </location>
</feature>
<keyword evidence="10" id="KW-1185">Reference proteome</keyword>
<proteinExistence type="predicted"/>
<comment type="caution">
    <text evidence="9">The sequence shown here is derived from an EMBL/GenBank/DDBJ whole genome shotgun (WGS) entry which is preliminary data.</text>
</comment>
<gene>
    <name evidence="9" type="ORF">B0F88_1068</name>
</gene>
<organism evidence="9 10">
    <name type="scientific">Methylobacter tundripaludum</name>
    <dbReference type="NCBI Taxonomy" id="173365"/>
    <lineage>
        <taxon>Bacteria</taxon>
        <taxon>Pseudomonadati</taxon>
        <taxon>Pseudomonadota</taxon>
        <taxon>Gammaproteobacteria</taxon>
        <taxon>Methylococcales</taxon>
        <taxon>Methylococcaceae</taxon>
        <taxon>Methylobacter</taxon>
    </lineage>
</organism>
<evidence type="ECO:0000256" key="8">
    <source>
        <dbReference type="SAM" id="SignalP"/>
    </source>
</evidence>
<dbReference type="GO" id="GO:0000272">
    <property type="term" value="P:polysaccharide catabolic process"/>
    <property type="evidence" value="ECO:0007669"/>
    <property type="project" value="UniProtKB-KW"/>
</dbReference>
<evidence type="ECO:0000256" key="3">
    <source>
        <dbReference type="ARBA" id="ARBA00022729"/>
    </source>
</evidence>